<evidence type="ECO:0000313" key="3">
    <source>
        <dbReference type="Proteomes" id="UP000559256"/>
    </source>
</evidence>
<dbReference type="OrthoDB" id="5338195at2759"/>
<name>A0A8H5GPE0_9AGAR</name>
<gene>
    <name evidence="2" type="ORF">D9758_002291</name>
</gene>
<reference evidence="2 3" key="1">
    <citation type="journal article" date="2020" name="ISME J.">
        <title>Uncovering the hidden diversity of litter-decomposition mechanisms in mushroom-forming fungi.</title>
        <authorList>
            <person name="Floudas D."/>
            <person name="Bentzer J."/>
            <person name="Ahren D."/>
            <person name="Johansson T."/>
            <person name="Persson P."/>
            <person name="Tunlid A."/>
        </authorList>
    </citation>
    <scope>NUCLEOTIDE SEQUENCE [LARGE SCALE GENOMIC DNA]</scope>
    <source>
        <strain evidence="2 3">CBS 291.85</strain>
    </source>
</reference>
<dbReference type="EMBL" id="JAACJM010000015">
    <property type="protein sequence ID" value="KAF5368370.1"/>
    <property type="molecule type" value="Genomic_DNA"/>
</dbReference>
<proteinExistence type="predicted"/>
<dbReference type="AlphaFoldDB" id="A0A8H5GPE0"/>
<keyword evidence="3" id="KW-1185">Reference proteome</keyword>
<feature type="region of interest" description="Disordered" evidence="1">
    <location>
        <begin position="375"/>
        <end position="445"/>
    </location>
</feature>
<comment type="caution">
    <text evidence="2">The sequence shown here is derived from an EMBL/GenBank/DDBJ whole genome shotgun (WGS) entry which is preliminary data.</text>
</comment>
<organism evidence="2 3">
    <name type="scientific">Tetrapyrgos nigripes</name>
    <dbReference type="NCBI Taxonomy" id="182062"/>
    <lineage>
        <taxon>Eukaryota</taxon>
        <taxon>Fungi</taxon>
        <taxon>Dikarya</taxon>
        <taxon>Basidiomycota</taxon>
        <taxon>Agaricomycotina</taxon>
        <taxon>Agaricomycetes</taxon>
        <taxon>Agaricomycetidae</taxon>
        <taxon>Agaricales</taxon>
        <taxon>Marasmiineae</taxon>
        <taxon>Marasmiaceae</taxon>
        <taxon>Tetrapyrgos</taxon>
    </lineage>
</organism>
<protein>
    <submittedName>
        <fullName evidence="2">Uncharacterized protein</fullName>
    </submittedName>
</protein>
<dbReference type="Proteomes" id="UP000559256">
    <property type="component" value="Unassembled WGS sequence"/>
</dbReference>
<accession>A0A8H5GPE0</accession>
<feature type="compositionally biased region" description="Low complexity" evidence="1">
    <location>
        <begin position="414"/>
        <end position="423"/>
    </location>
</feature>
<sequence length="523" mass="57053">MSAIEIELQTGPEPNWEVSQDGADLHNVSASFVFPFALKQSRDKWLTSNMTKFSTKTTRGKVTENSSLPPHTVHARGKCDLEIGPHTFYETSFYEVHYFSPPATPQFTYTPQWSSYSSSVFPSTSTAGTTSAPLLSSMSPITINQTLVNQVDAAAASNPTLANLLQIAGRGEASEDQKKMLGLLIQSLATSPQVYAAATAAPPPRETDLVLEFQETPNERWIFPRGKSTCERVVDVSATDGTCDITLKCHTTLNRASTSGDSSTQPSSDEPKMLTLKFVKASPTIWDLLLRWIGGEQKNQENREALNKVVSPIFDFCARKTPNNLLIIESSATVISRVSSTRWTFTRPAESSTSDSRPERFATLIELMQVSELPYPMKSIRPSTTANSSRSRRKPSQKKPSEDSAPKRRKSTDIKTTTTTSESQSKDKPPGAAPKKPRQPKNKAPVVQIRCLTCNQADVPLMMGGRFCRPCVEAGKANPEVPPLQKGTGTSYVPLLYAPPTFVTAPTPVPSTTTPPLNPPAAS</sequence>
<evidence type="ECO:0000256" key="1">
    <source>
        <dbReference type="SAM" id="MobiDB-lite"/>
    </source>
</evidence>
<evidence type="ECO:0000313" key="2">
    <source>
        <dbReference type="EMBL" id="KAF5368370.1"/>
    </source>
</evidence>